<gene>
    <name evidence="1" type="ORF">E2C01_083200</name>
</gene>
<proteinExistence type="predicted"/>
<reference evidence="1 2" key="1">
    <citation type="submission" date="2019-05" db="EMBL/GenBank/DDBJ databases">
        <title>Another draft genome of Portunus trituberculatus and its Hox gene families provides insights of decapod evolution.</title>
        <authorList>
            <person name="Jeong J.-H."/>
            <person name="Song I."/>
            <person name="Kim S."/>
            <person name="Choi T."/>
            <person name="Kim D."/>
            <person name="Ryu S."/>
            <person name="Kim W."/>
        </authorList>
    </citation>
    <scope>NUCLEOTIDE SEQUENCE [LARGE SCALE GENOMIC DNA]</scope>
    <source>
        <tissue evidence="1">Muscle</tissue>
    </source>
</reference>
<dbReference type="EMBL" id="VSRR010077384">
    <property type="protein sequence ID" value="MPC88299.1"/>
    <property type="molecule type" value="Genomic_DNA"/>
</dbReference>
<sequence length="75" mass="8430">MSTQHVTSMCEMVKHQVAFALALTRPHTAQCLAYLIRRDQEQTFASSTIIFKSNGTVNGRPLSIHNLCQNKAVRK</sequence>
<accession>A0A5B7J140</accession>
<comment type="caution">
    <text evidence="1">The sequence shown here is derived from an EMBL/GenBank/DDBJ whole genome shotgun (WGS) entry which is preliminary data.</text>
</comment>
<name>A0A5B7J140_PORTR</name>
<keyword evidence="2" id="KW-1185">Reference proteome</keyword>
<dbReference type="AlphaFoldDB" id="A0A5B7J140"/>
<evidence type="ECO:0000313" key="1">
    <source>
        <dbReference type="EMBL" id="MPC88299.1"/>
    </source>
</evidence>
<organism evidence="1 2">
    <name type="scientific">Portunus trituberculatus</name>
    <name type="common">Swimming crab</name>
    <name type="synonym">Neptunus trituberculatus</name>
    <dbReference type="NCBI Taxonomy" id="210409"/>
    <lineage>
        <taxon>Eukaryota</taxon>
        <taxon>Metazoa</taxon>
        <taxon>Ecdysozoa</taxon>
        <taxon>Arthropoda</taxon>
        <taxon>Crustacea</taxon>
        <taxon>Multicrustacea</taxon>
        <taxon>Malacostraca</taxon>
        <taxon>Eumalacostraca</taxon>
        <taxon>Eucarida</taxon>
        <taxon>Decapoda</taxon>
        <taxon>Pleocyemata</taxon>
        <taxon>Brachyura</taxon>
        <taxon>Eubrachyura</taxon>
        <taxon>Portunoidea</taxon>
        <taxon>Portunidae</taxon>
        <taxon>Portuninae</taxon>
        <taxon>Portunus</taxon>
    </lineage>
</organism>
<evidence type="ECO:0000313" key="2">
    <source>
        <dbReference type="Proteomes" id="UP000324222"/>
    </source>
</evidence>
<dbReference type="Proteomes" id="UP000324222">
    <property type="component" value="Unassembled WGS sequence"/>
</dbReference>
<protein>
    <submittedName>
        <fullName evidence="1">Uncharacterized protein</fullName>
    </submittedName>
</protein>